<dbReference type="InterPro" id="IPR012337">
    <property type="entry name" value="RNaseH-like_sf"/>
</dbReference>
<evidence type="ECO:0000259" key="2">
    <source>
        <dbReference type="PROSITE" id="PS50994"/>
    </source>
</evidence>
<dbReference type="Pfam" id="PF17921">
    <property type="entry name" value="Integrase_H2C2"/>
    <property type="match status" value="1"/>
</dbReference>
<dbReference type="AlphaFoldDB" id="A0A8K0CNT0"/>
<comment type="caution">
    <text evidence="3">The sequence shown here is derived from an EMBL/GenBank/DDBJ whole genome shotgun (WGS) entry which is preliminary data.</text>
</comment>
<dbReference type="InterPro" id="IPR041588">
    <property type="entry name" value="Integrase_H2C2"/>
</dbReference>
<dbReference type="InterPro" id="IPR001584">
    <property type="entry name" value="Integrase_cat-core"/>
</dbReference>
<dbReference type="Gene3D" id="1.10.340.70">
    <property type="match status" value="1"/>
</dbReference>
<proteinExistence type="predicted"/>
<evidence type="ECO:0000256" key="1">
    <source>
        <dbReference type="ARBA" id="ARBA00012493"/>
    </source>
</evidence>
<dbReference type="InterPro" id="IPR043502">
    <property type="entry name" value="DNA/RNA_pol_sf"/>
</dbReference>
<dbReference type="GO" id="GO:0015074">
    <property type="term" value="P:DNA integration"/>
    <property type="evidence" value="ECO:0007669"/>
    <property type="project" value="InterPro"/>
</dbReference>
<evidence type="ECO:0000313" key="3">
    <source>
        <dbReference type="EMBL" id="KAF2887838.1"/>
    </source>
</evidence>
<evidence type="ECO:0000313" key="4">
    <source>
        <dbReference type="Proteomes" id="UP000801492"/>
    </source>
</evidence>
<dbReference type="EC" id="2.7.7.49" evidence="1"/>
<dbReference type="Proteomes" id="UP000801492">
    <property type="component" value="Unassembled WGS sequence"/>
</dbReference>
<gene>
    <name evidence="3" type="ORF">ILUMI_18335</name>
</gene>
<dbReference type="GO" id="GO:0003964">
    <property type="term" value="F:RNA-directed DNA polymerase activity"/>
    <property type="evidence" value="ECO:0007669"/>
    <property type="project" value="UniProtKB-EC"/>
</dbReference>
<sequence length="293" mass="34131">MMLGQDLTFITDYKSLTFLKRCKLLSAQLTRWILYLQEYDFKIEHCRSMNNETANILSRYPVKGSTGEDFPKSSGSIETYVTTISAEFREVQKRLQNICEERLWDEWCGTIIARVNSNDCPEKIKDLYIVYNQILFRREPKSEYEWGYLVCVPANLIESIVLHFGSEKCFIFLKRFYYWPKINKGIRQTLTACNLCQKTKISHVIEGKMHHVFSEKPKDIPCLDLMEPLAVLRGGATQFLVTVNAFSKFVKLYPLRRATTKAILNKLQNDYFLNYGTPQKILSDNGTQFSSQT</sequence>
<dbReference type="Gene3D" id="3.30.420.10">
    <property type="entry name" value="Ribonuclease H-like superfamily/Ribonuclease H"/>
    <property type="match status" value="1"/>
</dbReference>
<dbReference type="EMBL" id="VTPC01081544">
    <property type="protein sequence ID" value="KAF2887838.1"/>
    <property type="molecule type" value="Genomic_DNA"/>
</dbReference>
<dbReference type="SUPFAM" id="SSF53098">
    <property type="entry name" value="Ribonuclease H-like"/>
    <property type="match status" value="1"/>
</dbReference>
<feature type="domain" description="Integrase catalytic" evidence="2">
    <location>
        <begin position="213"/>
        <end position="293"/>
    </location>
</feature>
<keyword evidence="4" id="KW-1185">Reference proteome</keyword>
<dbReference type="InterPro" id="IPR050951">
    <property type="entry name" value="Retrovirus_Pol_polyprotein"/>
</dbReference>
<protein>
    <recommendedName>
        <fullName evidence="1">RNA-directed DNA polymerase</fullName>
        <ecNumber evidence="1">2.7.7.49</ecNumber>
    </recommendedName>
</protein>
<dbReference type="InterPro" id="IPR036397">
    <property type="entry name" value="RNaseH_sf"/>
</dbReference>
<dbReference type="OrthoDB" id="6764494at2759"/>
<dbReference type="GO" id="GO:0003676">
    <property type="term" value="F:nucleic acid binding"/>
    <property type="evidence" value="ECO:0007669"/>
    <property type="project" value="InterPro"/>
</dbReference>
<name>A0A8K0CNT0_IGNLU</name>
<reference evidence="3" key="1">
    <citation type="submission" date="2019-08" db="EMBL/GenBank/DDBJ databases">
        <title>The genome of the North American firefly Photinus pyralis.</title>
        <authorList>
            <consortium name="Photinus pyralis genome working group"/>
            <person name="Fallon T.R."/>
            <person name="Sander Lower S.E."/>
            <person name="Weng J.-K."/>
        </authorList>
    </citation>
    <scope>NUCLEOTIDE SEQUENCE</scope>
    <source>
        <strain evidence="3">TRF0915ILg1</strain>
        <tissue evidence="3">Whole body</tissue>
    </source>
</reference>
<dbReference type="PANTHER" id="PTHR37984">
    <property type="entry name" value="PROTEIN CBG26694"/>
    <property type="match status" value="1"/>
</dbReference>
<dbReference type="PANTHER" id="PTHR37984:SF5">
    <property type="entry name" value="PROTEIN NYNRIN-LIKE"/>
    <property type="match status" value="1"/>
</dbReference>
<organism evidence="3 4">
    <name type="scientific">Ignelater luminosus</name>
    <name type="common">Cucubano</name>
    <name type="synonym">Pyrophorus luminosus</name>
    <dbReference type="NCBI Taxonomy" id="2038154"/>
    <lineage>
        <taxon>Eukaryota</taxon>
        <taxon>Metazoa</taxon>
        <taxon>Ecdysozoa</taxon>
        <taxon>Arthropoda</taxon>
        <taxon>Hexapoda</taxon>
        <taxon>Insecta</taxon>
        <taxon>Pterygota</taxon>
        <taxon>Neoptera</taxon>
        <taxon>Endopterygota</taxon>
        <taxon>Coleoptera</taxon>
        <taxon>Polyphaga</taxon>
        <taxon>Elateriformia</taxon>
        <taxon>Elateroidea</taxon>
        <taxon>Elateridae</taxon>
        <taxon>Agrypninae</taxon>
        <taxon>Pyrophorini</taxon>
        <taxon>Ignelater</taxon>
    </lineage>
</organism>
<dbReference type="PROSITE" id="PS50994">
    <property type="entry name" value="INTEGRASE"/>
    <property type="match status" value="1"/>
</dbReference>
<accession>A0A8K0CNT0</accession>
<dbReference type="GO" id="GO:0042575">
    <property type="term" value="C:DNA polymerase complex"/>
    <property type="evidence" value="ECO:0007669"/>
    <property type="project" value="UniProtKB-ARBA"/>
</dbReference>
<dbReference type="SUPFAM" id="SSF56672">
    <property type="entry name" value="DNA/RNA polymerases"/>
    <property type="match status" value="1"/>
</dbReference>